<proteinExistence type="predicted"/>
<name>A0ABR1LMR2_9PEZI</name>
<evidence type="ECO:0000313" key="2">
    <source>
        <dbReference type="EMBL" id="KAK7536489.1"/>
    </source>
</evidence>
<keyword evidence="3" id="KW-1185">Reference proteome</keyword>
<organism evidence="2 3">
    <name type="scientific">Phyllosticta citricarpa</name>
    <dbReference type="NCBI Taxonomy" id="55181"/>
    <lineage>
        <taxon>Eukaryota</taxon>
        <taxon>Fungi</taxon>
        <taxon>Dikarya</taxon>
        <taxon>Ascomycota</taxon>
        <taxon>Pezizomycotina</taxon>
        <taxon>Dothideomycetes</taxon>
        <taxon>Dothideomycetes incertae sedis</taxon>
        <taxon>Botryosphaeriales</taxon>
        <taxon>Phyllostictaceae</taxon>
        <taxon>Phyllosticta</taxon>
    </lineage>
</organism>
<comment type="caution">
    <text evidence="2">The sequence shown here is derived from an EMBL/GenBank/DDBJ whole genome shotgun (WGS) entry which is preliminary data.</text>
</comment>
<feature type="region of interest" description="Disordered" evidence="1">
    <location>
        <begin position="70"/>
        <end position="150"/>
    </location>
</feature>
<evidence type="ECO:0000313" key="3">
    <source>
        <dbReference type="Proteomes" id="UP001365128"/>
    </source>
</evidence>
<feature type="compositionally biased region" description="Polar residues" evidence="1">
    <location>
        <begin position="70"/>
        <end position="102"/>
    </location>
</feature>
<reference evidence="2 3" key="1">
    <citation type="submission" date="2024-04" db="EMBL/GenBank/DDBJ databases">
        <title>Phyllosticta paracitricarpa is synonymous to the EU quarantine fungus P. citricarpa based on phylogenomic analyses.</title>
        <authorList>
            <consortium name="Lawrence Berkeley National Laboratory"/>
            <person name="Van Ingen-Buijs V.A."/>
            <person name="Van Westerhoven A.C."/>
            <person name="Haridas S."/>
            <person name="Skiadas P."/>
            <person name="Martin F."/>
            <person name="Groenewald J.Z."/>
            <person name="Crous P.W."/>
            <person name="Seidl M.F."/>
        </authorList>
    </citation>
    <scope>NUCLEOTIDE SEQUENCE [LARGE SCALE GENOMIC DNA]</scope>
    <source>
        <strain evidence="2 3">CBS 122670</strain>
    </source>
</reference>
<dbReference type="Proteomes" id="UP001365128">
    <property type="component" value="Unassembled WGS sequence"/>
</dbReference>
<sequence length="226" mass="25379">MEVQTPFTLGAITGQCLNDSAKRFSRILGRLVGEMAPDSLPTWPFLPHTHHLHHLLLLFLMQNLTATIMPTSQPAPKNNMPSASSKQEPQAQRPQTPDSPQNAARHVDLTAPPMTPPSQTRHATPKTPPSPPRPKRNRALSELQDPCPRQNAIRNVRRRLFVDKANEGQGRVDKVPPVDLAREDNPTGLEEQRLAFDYNQAITRHLEMIAWLRVPVKHGSVKNDRI</sequence>
<evidence type="ECO:0000256" key="1">
    <source>
        <dbReference type="SAM" id="MobiDB-lite"/>
    </source>
</evidence>
<protein>
    <submittedName>
        <fullName evidence="2">Uncharacterized protein</fullName>
    </submittedName>
</protein>
<gene>
    <name evidence="2" type="ORF">IWX46DRAFT_268003</name>
</gene>
<accession>A0ABR1LMR2</accession>
<dbReference type="EMBL" id="JBBPDW010000037">
    <property type="protein sequence ID" value="KAK7536489.1"/>
    <property type="molecule type" value="Genomic_DNA"/>
</dbReference>